<dbReference type="SUPFAM" id="SSF53335">
    <property type="entry name" value="S-adenosyl-L-methionine-dependent methyltransferases"/>
    <property type="match status" value="1"/>
</dbReference>
<dbReference type="Proteomes" id="UP000623842">
    <property type="component" value="Unassembled WGS sequence"/>
</dbReference>
<reference evidence="1" key="2">
    <citation type="submission" date="2020-09" db="EMBL/GenBank/DDBJ databases">
        <authorList>
            <person name="Sun Q."/>
            <person name="Kim S."/>
        </authorList>
    </citation>
    <scope>NUCLEOTIDE SEQUENCE</scope>
    <source>
        <strain evidence="1">KCTC 42731</strain>
    </source>
</reference>
<dbReference type="AlphaFoldDB" id="A0A919BCP1"/>
<dbReference type="InterPro" id="IPR029063">
    <property type="entry name" value="SAM-dependent_MTases_sf"/>
</dbReference>
<dbReference type="RefSeq" id="WP_189767110.1">
    <property type="nucleotide sequence ID" value="NZ_BNCK01000001.1"/>
</dbReference>
<name>A0A919BCP1_9GAMM</name>
<organism evidence="1 2">
    <name type="scientific">Thalassotalea marina</name>
    <dbReference type="NCBI Taxonomy" id="1673741"/>
    <lineage>
        <taxon>Bacteria</taxon>
        <taxon>Pseudomonadati</taxon>
        <taxon>Pseudomonadota</taxon>
        <taxon>Gammaproteobacteria</taxon>
        <taxon>Alteromonadales</taxon>
        <taxon>Colwelliaceae</taxon>
        <taxon>Thalassotalea</taxon>
    </lineage>
</organism>
<proteinExistence type="predicted"/>
<dbReference type="Gene3D" id="3.40.50.150">
    <property type="entry name" value="Vaccinia Virus protein VP39"/>
    <property type="match status" value="1"/>
</dbReference>
<dbReference type="EMBL" id="BNCK01000001">
    <property type="protein sequence ID" value="GHF80549.1"/>
    <property type="molecule type" value="Genomic_DNA"/>
</dbReference>
<protein>
    <recommendedName>
        <fullName evidence="3">Class I SAM-dependent methyltransferase</fullName>
    </recommendedName>
</protein>
<evidence type="ECO:0000313" key="1">
    <source>
        <dbReference type="EMBL" id="GHF80549.1"/>
    </source>
</evidence>
<gene>
    <name evidence="1" type="ORF">GCM10017161_04810</name>
</gene>
<evidence type="ECO:0000313" key="2">
    <source>
        <dbReference type="Proteomes" id="UP000623842"/>
    </source>
</evidence>
<dbReference type="Gene3D" id="3.40.50.720">
    <property type="entry name" value="NAD(P)-binding Rossmann-like Domain"/>
    <property type="match status" value="1"/>
</dbReference>
<dbReference type="CDD" id="cd02440">
    <property type="entry name" value="AdoMet_MTases"/>
    <property type="match status" value="1"/>
</dbReference>
<reference evidence="1" key="1">
    <citation type="journal article" date="2014" name="Int. J. Syst. Evol. Microbiol.">
        <title>Complete genome sequence of Corynebacterium casei LMG S-19264T (=DSM 44701T), isolated from a smear-ripened cheese.</title>
        <authorList>
            <consortium name="US DOE Joint Genome Institute (JGI-PGF)"/>
            <person name="Walter F."/>
            <person name="Albersmeier A."/>
            <person name="Kalinowski J."/>
            <person name="Ruckert C."/>
        </authorList>
    </citation>
    <scope>NUCLEOTIDE SEQUENCE</scope>
    <source>
        <strain evidence="1">KCTC 42731</strain>
    </source>
</reference>
<sequence>MGISIQTANLLIREATRKPFSGSVLQLGRQDIYFDECKLRENVHKANQLGASLTVVDMNAEVNDTAFFKTLGFDEVRSLDFCDYERADIIFDLNHPVPKELHNQFDAIFDGGTMEHCFHIPQVLENIFNMLKVGGRVIHGAPSNNHVDHGFYMFSPTLFCDYYLANKWHLSTCQIFTYAKDHINTAWRVYDYSPGFLDHLSFGGFEEGEMLGIWCIAEKNHDTVSDVIPQQSFYKKAWNNKSKHSKVYPDYVTFKLTNGIIFGTGQLGIEAFNTLGKNDKINYFVDNNIEKQGTKVNGCLVISPETLISTDFDYIVIASQAYEAIFEQLKSLKISNNKIAQYGFYGSLSKEIRGYDKLPEPLFVLQS</sequence>
<comment type="caution">
    <text evidence="1">The sequence shown here is derived from an EMBL/GenBank/DDBJ whole genome shotgun (WGS) entry which is preliminary data.</text>
</comment>
<evidence type="ECO:0008006" key="3">
    <source>
        <dbReference type="Google" id="ProtNLM"/>
    </source>
</evidence>
<keyword evidence="2" id="KW-1185">Reference proteome</keyword>
<accession>A0A919BCP1</accession>